<dbReference type="OrthoDB" id="2620221at2"/>
<dbReference type="EMBL" id="CP054614">
    <property type="protein sequence ID" value="QKS55917.1"/>
    <property type="molecule type" value="Genomic_DNA"/>
</dbReference>
<evidence type="ECO:0000256" key="1">
    <source>
        <dbReference type="SAM" id="Coils"/>
    </source>
</evidence>
<dbReference type="Proteomes" id="UP000509327">
    <property type="component" value="Chromosome"/>
</dbReference>
<protein>
    <submittedName>
        <fullName evidence="2">Uncharacterized protein</fullName>
    </submittedName>
</protein>
<dbReference type="EMBL" id="QJSW01000002">
    <property type="protein sequence ID" value="PYE51541.1"/>
    <property type="molecule type" value="Genomic_DNA"/>
</dbReference>
<organism evidence="2 4">
    <name type="scientific">Paenibacillus barcinonensis</name>
    <dbReference type="NCBI Taxonomy" id="198119"/>
    <lineage>
        <taxon>Bacteria</taxon>
        <taxon>Bacillati</taxon>
        <taxon>Bacillota</taxon>
        <taxon>Bacilli</taxon>
        <taxon>Bacillales</taxon>
        <taxon>Paenibacillaceae</taxon>
        <taxon>Paenibacillus</taxon>
    </lineage>
</organism>
<reference evidence="3 5" key="2">
    <citation type="submission" date="2020-06" db="EMBL/GenBank/DDBJ databases">
        <title>Complete genome of Paenibacillus barcinonensis KACC11450.</title>
        <authorList>
            <person name="Kim M."/>
            <person name="Park Y.-J."/>
            <person name="Shin J.-H."/>
        </authorList>
    </citation>
    <scope>NUCLEOTIDE SEQUENCE [LARGE SCALE GENOMIC DNA]</scope>
    <source>
        <strain evidence="3 5">KACC11450</strain>
    </source>
</reference>
<dbReference type="Proteomes" id="UP000247790">
    <property type="component" value="Unassembled WGS sequence"/>
</dbReference>
<keyword evidence="5" id="KW-1185">Reference proteome</keyword>
<keyword evidence="1" id="KW-0175">Coiled coil</keyword>
<feature type="coiled-coil region" evidence="1">
    <location>
        <begin position="23"/>
        <end position="50"/>
    </location>
</feature>
<name>A0A2V4VNX0_PAEBA</name>
<accession>A0A2V4VNX0</accession>
<dbReference type="AlphaFoldDB" id="A0A2V4VNX0"/>
<proteinExistence type="predicted"/>
<evidence type="ECO:0000313" key="4">
    <source>
        <dbReference type="Proteomes" id="UP000247790"/>
    </source>
</evidence>
<dbReference type="RefSeq" id="WP_110894648.1">
    <property type="nucleotide sequence ID" value="NZ_CP054614.1"/>
</dbReference>
<reference evidence="2 4" key="1">
    <citation type="submission" date="2018-06" db="EMBL/GenBank/DDBJ databases">
        <title>Genomic Encyclopedia of Type Strains, Phase III (KMG-III): the genomes of soil and plant-associated and newly described type strains.</title>
        <authorList>
            <person name="Whitman W."/>
        </authorList>
    </citation>
    <scope>NUCLEOTIDE SEQUENCE [LARGE SCALE GENOMIC DNA]</scope>
    <source>
        <strain evidence="2 4">CECT 7022</strain>
    </source>
</reference>
<evidence type="ECO:0000313" key="5">
    <source>
        <dbReference type="Proteomes" id="UP000509327"/>
    </source>
</evidence>
<sequence>MELFFTKLKKFMVECKDLDNSKVAGYYRTIEQLNEKLKQLFEECDKYDFSFVFYDPPEGYYSYYEPERIVINFFEKGDGDSDPYEWNKELNFIYTIELSDDMRGSYCTCEETDTGFDYRHKCCGVGCDWYVPSVIVKRHETVAADSFDGYEKDMWRLQDNWNGDQNDSEAQQKEAHKRYIQEQIDRLNSQMQSLD</sequence>
<evidence type="ECO:0000313" key="2">
    <source>
        <dbReference type="EMBL" id="PYE51541.1"/>
    </source>
</evidence>
<evidence type="ECO:0000313" key="3">
    <source>
        <dbReference type="EMBL" id="QKS55917.1"/>
    </source>
</evidence>
<gene>
    <name evidence="2" type="ORF">DFQ00_102335</name>
    <name evidence="3" type="ORF">HUB98_05915</name>
</gene>